<evidence type="ECO:0000313" key="2">
    <source>
        <dbReference type="EMBL" id="TNN22664.1"/>
    </source>
</evidence>
<dbReference type="Proteomes" id="UP000314294">
    <property type="component" value="Unassembled WGS sequence"/>
</dbReference>
<dbReference type="EMBL" id="SRLO01021494">
    <property type="protein sequence ID" value="TNN22664.1"/>
    <property type="molecule type" value="Genomic_DNA"/>
</dbReference>
<keyword evidence="3" id="KW-1185">Reference proteome</keyword>
<sequence>MTSRCSAGRGMFPRSVPRRSWRPGGTC</sequence>
<accession>A0A4Z2E1V0</accession>
<proteinExistence type="predicted"/>
<gene>
    <name evidence="2" type="ORF">EYF80_067221</name>
</gene>
<evidence type="ECO:0000256" key="1">
    <source>
        <dbReference type="SAM" id="MobiDB-lite"/>
    </source>
</evidence>
<organism evidence="2 3">
    <name type="scientific">Liparis tanakae</name>
    <name type="common">Tanaka's snailfish</name>
    <dbReference type="NCBI Taxonomy" id="230148"/>
    <lineage>
        <taxon>Eukaryota</taxon>
        <taxon>Metazoa</taxon>
        <taxon>Chordata</taxon>
        <taxon>Craniata</taxon>
        <taxon>Vertebrata</taxon>
        <taxon>Euteleostomi</taxon>
        <taxon>Actinopterygii</taxon>
        <taxon>Neopterygii</taxon>
        <taxon>Teleostei</taxon>
        <taxon>Neoteleostei</taxon>
        <taxon>Acanthomorphata</taxon>
        <taxon>Eupercaria</taxon>
        <taxon>Perciformes</taxon>
        <taxon>Cottioidei</taxon>
        <taxon>Cottales</taxon>
        <taxon>Liparidae</taxon>
        <taxon>Liparis</taxon>
    </lineage>
</organism>
<comment type="caution">
    <text evidence="2">The sequence shown here is derived from an EMBL/GenBank/DDBJ whole genome shotgun (WGS) entry which is preliminary data.</text>
</comment>
<reference evidence="2 3" key="1">
    <citation type="submission" date="2019-03" db="EMBL/GenBank/DDBJ databases">
        <title>First draft genome of Liparis tanakae, snailfish: a comprehensive survey of snailfish specific genes.</title>
        <authorList>
            <person name="Kim W."/>
            <person name="Song I."/>
            <person name="Jeong J.-H."/>
            <person name="Kim D."/>
            <person name="Kim S."/>
            <person name="Ryu S."/>
            <person name="Song J.Y."/>
            <person name="Lee S.K."/>
        </authorList>
    </citation>
    <scope>NUCLEOTIDE SEQUENCE [LARGE SCALE GENOMIC DNA]</scope>
    <source>
        <tissue evidence="2">Muscle</tissue>
    </source>
</reference>
<protein>
    <submittedName>
        <fullName evidence="2">Uncharacterized protein</fullName>
    </submittedName>
</protein>
<feature type="region of interest" description="Disordered" evidence="1">
    <location>
        <begin position="1"/>
        <end position="27"/>
    </location>
</feature>
<evidence type="ECO:0000313" key="3">
    <source>
        <dbReference type="Proteomes" id="UP000314294"/>
    </source>
</evidence>
<dbReference type="AlphaFoldDB" id="A0A4Z2E1V0"/>
<name>A0A4Z2E1V0_9TELE</name>